<proteinExistence type="predicted"/>
<feature type="region of interest" description="Disordered" evidence="1">
    <location>
        <begin position="1791"/>
        <end position="1826"/>
    </location>
</feature>
<name>A0A4D9D8B6_9STRA</name>
<gene>
    <name evidence="2" type="ORF">NSK_002451</name>
</gene>
<dbReference type="Proteomes" id="UP000355283">
    <property type="component" value="Unassembled WGS sequence"/>
</dbReference>
<evidence type="ECO:0000313" key="2">
    <source>
        <dbReference type="EMBL" id="TFJ86243.1"/>
    </source>
</evidence>
<keyword evidence="3" id="KW-1185">Reference proteome</keyword>
<accession>A0A4D9D8B6</accession>
<feature type="compositionally biased region" description="Basic and acidic residues" evidence="1">
    <location>
        <begin position="790"/>
        <end position="801"/>
    </location>
</feature>
<protein>
    <submittedName>
        <fullName evidence="2">Uncharacterized protein</fullName>
    </submittedName>
</protein>
<dbReference type="EMBL" id="SDOX01000009">
    <property type="protein sequence ID" value="TFJ86243.1"/>
    <property type="molecule type" value="Genomic_DNA"/>
</dbReference>
<feature type="compositionally biased region" description="Polar residues" evidence="1">
    <location>
        <begin position="1414"/>
        <end position="1425"/>
    </location>
</feature>
<feature type="region of interest" description="Disordered" evidence="1">
    <location>
        <begin position="790"/>
        <end position="810"/>
    </location>
</feature>
<evidence type="ECO:0000313" key="3">
    <source>
        <dbReference type="Proteomes" id="UP000355283"/>
    </source>
</evidence>
<sequence length="1863" mass="203524">MRYDQSNHGDCEKKDFPGVDDLHELSLSEALSAAGDLLSHEETRLPAAFALLERLKLSATENGAAQGVDKILRLLGRNLGYHPAVLEQVLEALSLGENSGPIIEALPLLVVGAAPAEVARVVEAMKSALQDDMAGLLLPVLGALFDLPLGPRLRRETLALAQEALAVVKDADVPVIVRTLLRSLDDHSDPAVLGQIRRECANLSPQAMAVLMEVLSSTLATSPRVARLLLMSIRSCAGARSILLDWQRQELQQHISIVDALTLVLLLPHPSHRPVVQETLLRALAASPPIQAESGGQRRGRPAPRGRCLASHLCAIVELTVDKLWQAVASTLAEMSQWLLLSALLPPPCPSPGLEAGRQARALATHLLRRLFQLHVGLRDEILGFLMTLFLACGRGVAAGLELPGVAGCRGGRGGGQRTSELLELMRASHSIIVGLAQDSSQLLVPYAGMLCDQLLNSAFEIPVPLMAPLLRSLSLLARSHAASGIEIALFIYIQKHLWTNPVTNAGTGARGGSLRPRAQSTGHGDVTWVVDSADSDDGRKLTSLILAETLVSLEKGAAGQGQEVPAGADDLSGVLDWVVSSLPVAAPKIAAFGLRFLLRVLRGTSSESLGDSDTRMKVLRRQVEDATLSIACRLGIIQRSEDVKNLNSKRLSYHVSDNLEGLSLGNNALPWRAKFLGPAAASGSSPLARKGVLSALTRSDQETEHGRDERGEVTWAWCLEGLVEDFVPRIAAAEAVGLGQLLLIRTTVAALCELQFQVYAGAKEKARCFERLAAAPMLLPPWPDVVGRRPAGEGLGREEPVSPWAATDEREQGWEEDTRLWRVKARVATRRGRSGRRRKAKKAKVCSTDSVAGHYRRDRGEEEEEEGDDEEDVFRDRLGLRDRWLRAGWGALFGLLVTGALIESWTRGRKGQEAWSEQVSESALLALLRRHVDLFQRVRRCLERVSPTACGNETLREVTQAAATEPIRVTRGRQQLERAMAAYGETALGPIQLQDELLAVLLDWTSEALQGMCHRKDMPEYDGEMAEDFGVSVGDERLAALLGCVRCVMETVINRDDLAVAVEGVSSPEESEDGGWDIPHDHQLAQQPLRFDALKVCNVQRMTSQISALNVLLRRVRVHYGLIRGDAAASRPLEPADISDLLCMYVGYVRSLCTHLRDQEHWEVNACRTPECRIKNEASETAPCSLASSSVQDNQNQLPVLSTENMARLFAPNNDGGGCEGGQLSEDESREQAFEFLRTEMRIAEDEGVACGLLELLACLTAGTRKAGVAACFTALTCLETAYPVINPDPREIRGLEMGLGSISRGCKTESSLPFALLHLLRPQLGRHEVQTRVLLDVRKAALSPTSPLAHRPVLRHFLLTFWSLLPQDRRAAGLVRLCEGMEAVHRGESSALEELSARETGERRRTRFPGNQHRSGTGQMSSSSYLEERELALRVLRGVSPEEIPAVLELLLLLALATLLLARPQSAPRLPHEGSETMPSHNPYGDVRAALMALGHVIQLVGSGRAGTIESGRRSVRLSACTVKTACLALGGLQWQIERCLDWRTARGGPREVETADEAAQEQGRQQETALDHVQALVEDGLSFVALVADASRAMKEKQDMAPESSSGRSSATRRRKRDRCPLEHPAGRRWEGLTANSFDHRFVARCVLACERLVEALRDVVTLLRLPIKIEGLPTFSGQSLKKTSGAQEKKRSPESHRFGGKMKRSMLQDFAEAERESEGNDCTDSNATTRYMRSRGAMGRRGEWERLRPSSDDEDGSVDSEDDEETDEMKEDEEQFYALISGSREDGCWAYSDDVSGWGDDRAEDVEDEEENDSSPVLGRSRRKVFSSTSNVVVCGGSSAQVRGSEDTTLVVRFESGKK</sequence>
<evidence type="ECO:0000256" key="1">
    <source>
        <dbReference type="SAM" id="MobiDB-lite"/>
    </source>
</evidence>
<feature type="compositionally biased region" description="Acidic residues" evidence="1">
    <location>
        <begin position="1806"/>
        <end position="1817"/>
    </location>
</feature>
<organism evidence="2 3">
    <name type="scientific">Nannochloropsis salina CCMP1776</name>
    <dbReference type="NCBI Taxonomy" id="1027361"/>
    <lineage>
        <taxon>Eukaryota</taxon>
        <taxon>Sar</taxon>
        <taxon>Stramenopiles</taxon>
        <taxon>Ochrophyta</taxon>
        <taxon>Eustigmatophyceae</taxon>
        <taxon>Eustigmatales</taxon>
        <taxon>Monodopsidaceae</taxon>
        <taxon>Microchloropsis</taxon>
        <taxon>Microchloropsis salina</taxon>
    </lineage>
</organism>
<dbReference type="OrthoDB" id="10313222at2759"/>
<comment type="caution">
    <text evidence="2">The sequence shown here is derived from an EMBL/GenBank/DDBJ whole genome shotgun (WGS) entry which is preliminary data.</text>
</comment>
<feature type="compositionally biased region" description="Polar residues" evidence="1">
    <location>
        <begin position="1724"/>
        <end position="1735"/>
    </location>
</feature>
<feature type="compositionally biased region" description="Polar residues" evidence="1">
    <location>
        <begin position="1679"/>
        <end position="1690"/>
    </location>
</feature>
<feature type="compositionally biased region" description="Acidic residues" evidence="1">
    <location>
        <begin position="1756"/>
        <end position="1778"/>
    </location>
</feature>
<feature type="compositionally biased region" description="Basic and acidic residues" evidence="1">
    <location>
        <begin position="1691"/>
        <end position="1701"/>
    </location>
</feature>
<feature type="region of interest" description="Disordered" evidence="1">
    <location>
        <begin position="1597"/>
        <end position="1627"/>
    </location>
</feature>
<feature type="compositionally biased region" description="Basic and acidic residues" evidence="1">
    <location>
        <begin position="1744"/>
        <end position="1755"/>
    </location>
</feature>
<feature type="region of interest" description="Disordered" evidence="1">
    <location>
        <begin position="1391"/>
        <end position="1425"/>
    </location>
</feature>
<reference evidence="2 3" key="1">
    <citation type="submission" date="2019-01" db="EMBL/GenBank/DDBJ databases">
        <title>Nuclear Genome Assembly of the Microalgal Biofuel strain Nannochloropsis salina CCMP1776.</title>
        <authorList>
            <person name="Hovde B."/>
        </authorList>
    </citation>
    <scope>NUCLEOTIDE SEQUENCE [LARGE SCALE GENOMIC DNA]</scope>
    <source>
        <strain evidence="2 3">CCMP1776</strain>
    </source>
</reference>
<feature type="region of interest" description="Disordered" evidence="1">
    <location>
        <begin position="1679"/>
        <end position="1778"/>
    </location>
</feature>